<keyword evidence="6" id="KW-0675">Receptor</keyword>
<evidence type="ECO:0000313" key="9">
    <source>
        <dbReference type="Proteomes" id="UP001157418"/>
    </source>
</evidence>
<dbReference type="PANTHER" id="PTHR48053">
    <property type="entry name" value="LEUCINE RICH REPEAT FAMILY PROTEIN, EXPRESSED"/>
    <property type="match status" value="1"/>
</dbReference>
<dbReference type="Pfam" id="PF12799">
    <property type="entry name" value="LRR_4"/>
    <property type="match status" value="1"/>
</dbReference>
<gene>
    <name evidence="8" type="ORF">LVIROSA_LOCUS1941</name>
</gene>
<proteinExistence type="predicted"/>
<protein>
    <recommendedName>
        <fullName evidence="10">Protein kinase domain-containing protein</fullName>
    </recommendedName>
</protein>
<evidence type="ECO:0000256" key="5">
    <source>
        <dbReference type="ARBA" id="ARBA00023136"/>
    </source>
</evidence>
<dbReference type="GO" id="GO:0016020">
    <property type="term" value="C:membrane"/>
    <property type="evidence" value="ECO:0007669"/>
    <property type="project" value="UniProtKB-SubCell"/>
</dbReference>
<dbReference type="SUPFAM" id="SSF52058">
    <property type="entry name" value="L domain-like"/>
    <property type="match status" value="1"/>
</dbReference>
<dbReference type="Proteomes" id="UP001157418">
    <property type="component" value="Unassembled WGS sequence"/>
</dbReference>
<evidence type="ECO:0000313" key="8">
    <source>
        <dbReference type="EMBL" id="CAH1414004.1"/>
    </source>
</evidence>
<name>A0AAU9LQI5_9ASTR</name>
<dbReference type="InterPro" id="IPR051716">
    <property type="entry name" value="Plant_RL_S/T_kinase"/>
</dbReference>
<keyword evidence="9" id="KW-1185">Reference proteome</keyword>
<evidence type="ECO:0008006" key="10">
    <source>
        <dbReference type="Google" id="ProtNLM"/>
    </source>
</evidence>
<dbReference type="Pfam" id="PF00560">
    <property type="entry name" value="LRR_1"/>
    <property type="match status" value="2"/>
</dbReference>
<evidence type="ECO:0000256" key="4">
    <source>
        <dbReference type="ARBA" id="ARBA00022737"/>
    </source>
</evidence>
<dbReference type="AlphaFoldDB" id="A0AAU9LQI5"/>
<dbReference type="InterPro" id="IPR025875">
    <property type="entry name" value="Leu-rich_rpt_4"/>
</dbReference>
<keyword evidence="4" id="KW-0677">Repeat</keyword>
<dbReference type="PROSITE" id="PS51450">
    <property type="entry name" value="LRR"/>
    <property type="match status" value="1"/>
</dbReference>
<keyword evidence="3" id="KW-0732">Signal</keyword>
<evidence type="ECO:0000256" key="2">
    <source>
        <dbReference type="ARBA" id="ARBA00022614"/>
    </source>
</evidence>
<dbReference type="FunFam" id="3.80.10.10:FF:000041">
    <property type="entry name" value="LRR receptor-like serine/threonine-protein kinase ERECTA"/>
    <property type="match status" value="1"/>
</dbReference>
<organism evidence="8 9">
    <name type="scientific">Lactuca virosa</name>
    <dbReference type="NCBI Taxonomy" id="75947"/>
    <lineage>
        <taxon>Eukaryota</taxon>
        <taxon>Viridiplantae</taxon>
        <taxon>Streptophyta</taxon>
        <taxon>Embryophyta</taxon>
        <taxon>Tracheophyta</taxon>
        <taxon>Spermatophyta</taxon>
        <taxon>Magnoliopsida</taxon>
        <taxon>eudicotyledons</taxon>
        <taxon>Gunneridae</taxon>
        <taxon>Pentapetalae</taxon>
        <taxon>asterids</taxon>
        <taxon>campanulids</taxon>
        <taxon>Asterales</taxon>
        <taxon>Asteraceae</taxon>
        <taxon>Cichorioideae</taxon>
        <taxon>Cichorieae</taxon>
        <taxon>Lactucinae</taxon>
        <taxon>Lactuca</taxon>
    </lineage>
</organism>
<dbReference type="InterPro" id="IPR032675">
    <property type="entry name" value="LRR_dom_sf"/>
</dbReference>
<comment type="caution">
    <text evidence="8">The sequence shown here is derived from an EMBL/GenBank/DDBJ whole genome shotgun (WGS) entry which is preliminary data.</text>
</comment>
<dbReference type="PANTHER" id="PTHR48053:SF128">
    <property type="entry name" value="PROTEIN KINASE DOMAIN-CONTAINING PROTEIN"/>
    <property type="match status" value="1"/>
</dbReference>
<reference evidence="8 9" key="1">
    <citation type="submission" date="2022-01" db="EMBL/GenBank/DDBJ databases">
        <authorList>
            <person name="Xiong W."/>
            <person name="Schranz E."/>
        </authorList>
    </citation>
    <scope>NUCLEOTIDE SEQUENCE [LARGE SCALE GENOMIC DNA]</scope>
</reference>
<evidence type="ECO:0000256" key="6">
    <source>
        <dbReference type="ARBA" id="ARBA00023170"/>
    </source>
</evidence>
<dbReference type="EMBL" id="CAKMRJ010000001">
    <property type="protein sequence ID" value="CAH1414004.1"/>
    <property type="molecule type" value="Genomic_DNA"/>
</dbReference>
<comment type="subcellular location">
    <subcellularLocation>
        <location evidence="1">Membrane</location>
        <topology evidence="1">Single-pass type I membrane protein</topology>
    </subcellularLocation>
</comment>
<evidence type="ECO:0000256" key="1">
    <source>
        <dbReference type="ARBA" id="ARBA00004479"/>
    </source>
</evidence>
<sequence length="166" mass="18663">MVWTKICNLSNKSDNLQIHITIDLSSNILNGSIPRSVGNWTHIYNLNLRNNKLIHRIPSEIDKLVQLTELDLSQNLIKEKIPSEVQSLQSLQKLNLSHNILSDSIPDAIKSLPRGTDIDLSYNELTELAYAMVETEKCDVFSFGIVALEVIMGKHPDELPTLSVDC</sequence>
<dbReference type="InterPro" id="IPR001611">
    <property type="entry name" value="Leu-rich_rpt"/>
</dbReference>
<dbReference type="Gene3D" id="3.80.10.10">
    <property type="entry name" value="Ribonuclease Inhibitor"/>
    <property type="match status" value="1"/>
</dbReference>
<keyword evidence="2" id="KW-0433">Leucine-rich repeat</keyword>
<evidence type="ECO:0000256" key="3">
    <source>
        <dbReference type="ARBA" id="ARBA00022729"/>
    </source>
</evidence>
<keyword evidence="7" id="KW-0325">Glycoprotein</keyword>
<keyword evidence="5" id="KW-0472">Membrane</keyword>
<accession>A0AAU9LQI5</accession>
<evidence type="ECO:0000256" key="7">
    <source>
        <dbReference type="ARBA" id="ARBA00023180"/>
    </source>
</evidence>